<comment type="caution">
    <text evidence="2">The sequence shown here is derived from an EMBL/GenBank/DDBJ whole genome shotgun (WGS) entry which is preliminary data.</text>
</comment>
<evidence type="ECO:0000256" key="1">
    <source>
        <dbReference type="SAM" id="MobiDB-lite"/>
    </source>
</evidence>
<reference evidence="2 3" key="1">
    <citation type="submission" date="2024-08" db="EMBL/GenBank/DDBJ databases">
        <title>Whole-genome sequencing of halo(alkali)philic microorganisms from hypersaline lakes.</title>
        <authorList>
            <person name="Sorokin D.Y."/>
            <person name="Merkel A.Y."/>
            <person name="Messina E."/>
            <person name="Yakimov M."/>
        </authorList>
    </citation>
    <scope>NUCLEOTIDE SEQUENCE [LARGE SCALE GENOMIC DNA]</scope>
    <source>
        <strain evidence="2 3">AB-hyl4</strain>
    </source>
</reference>
<feature type="compositionally biased region" description="Basic and acidic residues" evidence="1">
    <location>
        <begin position="58"/>
        <end position="68"/>
    </location>
</feature>
<dbReference type="EMBL" id="JBGUBD010000002">
    <property type="protein sequence ID" value="MFA9477177.1"/>
    <property type="molecule type" value="Genomic_DNA"/>
</dbReference>
<dbReference type="RefSeq" id="WP_425344104.1">
    <property type="nucleotide sequence ID" value="NZ_JBGUBD010000002.1"/>
</dbReference>
<dbReference type="Proteomes" id="UP001575105">
    <property type="component" value="Unassembled WGS sequence"/>
</dbReference>
<accession>A0ABV4U2U2</accession>
<sequence length="225" mass="25526">MSQFNATNYEVPRTSGVCALTGRNLEPGEPYYATLVEIDSNAAAKPADESGESATPDAKSKAKADAKSDAQSLANALGMMRLDVSQEAWEQGSRPERMFSYWKSTVPQPNEKKKLFVDDAVLMNLFRRLEDAREPQRQAFRYVLGLILMRKRLLRFDGAERREAEVDGEAVEQEWWQLTPKVDVNKGPMSKWNEEETIELLDPRLDESQIEQVTQQLGEILEAEL</sequence>
<gene>
    <name evidence="2" type="ORF">ACERK3_02600</name>
</gene>
<evidence type="ECO:0000313" key="2">
    <source>
        <dbReference type="EMBL" id="MFA9477177.1"/>
    </source>
</evidence>
<evidence type="ECO:0000313" key="3">
    <source>
        <dbReference type="Proteomes" id="UP001575105"/>
    </source>
</evidence>
<keyword evidence="3" id="KW-1185">Reference proteome</keyword>
<proteinExistence type="predicted"/>
<organism evidence="2 3">
    <name type="scientific">Natronomicrosphaera hydrolytica</name>
    <dbReference type="NCBI Taxonomy" id="3242702"/>
    <lineage>
        <taxon>Bacteria</taxon>
        <taxon>Pseudomonadati</taxon>
        <taxon>Planctomycetota</taxon>
        <taxon>Phycisphaerae</taxon>
        <taxon>Phycisphaerales</taxon>
        <taxon>Phycisphaeraceae</taxon>
        <taxon>Natronomicrosphaera</taxon>
    </lineage>
</organism>
<name>A0ABV4U2U2_9BACT</name>
<feature type="region of interest" description="Disordered" evidence="1">
    <location>
        <begin position="43"/>
        <end position="69"/>
    </location>
</feature>
<protein>
    <submittedName>
        <fullName evidence="2">Uncharacterized protein</fullName>
    </submittedName>
</protein>